<proteinExistence type="predicted"/>
<reference evidence="3" key="1">
    <citation type="submission" date="2016-11" db="EMBL/GenBank/DDBJ databases">
        <authorList>
            <person name="Varghese N."/>
            <person name="Submissions S."/>
        </authorList>
    </citation>
    <scope>NUCLEOTIDE SEQUENCE [LARGE SCALE GENOMIC DNA]</scope>
    <source>
        <strain evidence="3">DSM 19741</strain>
    </source>
</reference>
<sequence length="91" mass="10935">MKDDTFVSNCYLLNKNIRKYTISELKKLNCECISSNTNFIYFSLSNYKKHYFKQLENNNIEGVRIYEEQGKWTRITVGKMDEMKKFIKAIE</sequence>
<dbReference type="AlphaFoldDB" id="A0A1M5IUP3"/>
<dbReference type="InterPro" id="IPR015424">
    <property type="entry name" value="PyrdxlP-dep_Trfase"/>
</dbReference>
<evidence type="ECO:0000313" key="3">
    <source>
        <dbReference type="Proteomes" id="UP000184036"/>
    </source>
</evidence>
<dbReference type="OrthoDB" id="9813612at2"/>
<dbReference type="InterPro" id="IPR015422">
    <property type="entry name" value="PyrdxlP-dep_Trfase_small"/>
</dbReference>
<dbReference type="GO" id="GO:0030170">
    <property type="term" value="F:pyridoxal phosphate binding"/>
    <property type="evidence" value="ECO:0007669"/>
    <property type="project" value="InterPro"/>
</dbReference>
<dbReference type="SUPFAM" id="SSF53383">
    <property type="entry name" value="PLP-dependent transferases"/>
    <property type="match status" value="1"/>
</dbReference>
<evidence type="ECO:0000259" key="1">
    <source>
        <dbReference type="Pfam" id="PF00155"/>
    </source>
</evidence>
<organism evidence="2 3">
    <name type="scientific">Flavobacterium segetis</name>
    <dbReference type="NCBI Taxonomy" id="271157"/>
    <lineage>
        <taxon>Bacteria</taxon>
        <taxon>Pseudomonadati</taxon>
        <taxon>Bacteroidota</taxon>
        <taxon>Flavobacteriia</taxon>
        <taxon>Flavobacteriales</taxon>
        <taxon>Flavobacteriaceae</taxon>
        <taxon>Flavobacterium</taxon>
    </lineage>
</organism>
<dbReference type="InterPro" id="IPR004839">
    <property type="entry name" value="Aminotransferase_I/II_large"/>
</dbReference>
<name>A0A1M5IUP3_9FLAO</name>
<dbReference type="Gene3D" id="3.90.1150.10">
    <property type="entry name" value="Aspartate Aminotransferase, domain 1"/>
    <property type="match status" value="1"/>
</dbReference>
<evidence type="ECO:0000313" key="2">
    <source>
        <dbReference type="EMBL" id="SHG32062.1"/>
    </source>
</evidence>
<dbReference type="RefSeq" id="WP_072992678.1">
    <property type="nucleotide sequence ID" value="NZ_FQWE01000008.1"/>
</dbReference>
<accession>A0A1M5IUP3</accession>
<dbReference type="Proteomes" id="UP000184036">
    <property type="component" value="Unassembled WGS sequence"/>
</dbReference>
<protein>
    <recommendedName>
        <fullName evidence="1">Aminotransferase class I/classII large domain-containing protein</fullName>
    </recommendedName>
</protein>
<dbReference type="EMBL" id="FQWE01000008">
    <property type="protein sequence ID" value="SHG32062.1"/>
    <property type="molecule type" value="Genomic_DNA"/>
</dbReference>
<dbReference type="Pfam" id="PF00155">
    <property type="entry name" value="Aminotran_1_2"/>
    <property type="match status" value="1"/>
</dbReference>
<keyword evidence="3" id="KW-1185">Reference proteome</keyword>
<dbReference type="STRING" id="271157.SAMN05444396_10879"/>
<feature type="domain" description="Aminotransferase class I/classII large" evidence="1">
    <location>
        <begin position="18"/>
        <end position="90"/>
    </location>
</feature>
<gene>
    <name evidence="2" type="ORF">SAMN05444396_10879</name>
</gene>